<dbReference type="InterPro" id="IPR013560">
    <property type="entry name" value="DUF1722"/>
</dbReference>
<dbReference type="Pfam" id="PF08349">
    <property type="entry name" value="DUF1722"/>
    <property type="match status" value="1"/>
</dbReference>
<dbReference type="HOGENOM" id="CLU_1165034_0_0_6"/>
<dbReference type="OrthoDB" id="495783at2"/>
<organism evidence="2 3">
    <name type="scientific">Providencia sneebia DSM 19967</name>
    <dbReference type="NCBI Taxonomy" id="1141660"/>
    <lineage>
        <taxon>Bacteria</taxon>
        <taxon>Pseudomonadati</taxon>
        <taxon>Pseudomonadota</taxon>
        <taxon>Gammaproteobacteria</taxon>
        <taxon>Enterobacterales</taxon>
        <taxon>Morganellaceae</taxon>
        <taxon>Providencia</taxon>
    </lineage>
</organism>
<protein>
    <recommendedName>
        <fullName evidence="1">DUF1722 domain-containing protein</fullName>
    </recommendedName>
</protein>
<dbReference type="AlphaFoldDB" id="K8WG05"/>
<keyword evidence="3" id="KW-1185">Reference proteome</keyword>
<proteinExistence type="predicted"/>
<evidence type="ECO:0000313" key="3">
    <source>
        <dbReference type="Proteomes" id="UP000010290"/>
    </source>
</evidence>
<dbReference type="PATRIC" id="fig|1141660.3.peg.1176"/>
<dbReference type="Proteomes" id="UP000010290">
    <property type="component" value="Chromosome"/>
</dbReference>
<sequence>MQAQLFPVALMGEITYPTDKIVKLTQNHVQFISQLGDEELAGVICHDNLYDELARQLPENTPILKCREWQNAEQLDRFLLQLYTQYRLKQLMANLSHHQIIQFHSRHKYLLMAYSPQGYQLTGKWVAAIQKNSQLSDFYSQYRTTLLAILAQTPPRKLQVNAIRHIQGYFKKIATKDEKINLDEVINKYLNGRLSINAPLALLKQLLTQYPNTYLSEQYYLSPYPECEHIRALN</sequence>
<dbReference type="PANTHER" id="PTHR30087">
    <property type="entry name" value="INNER MEMBRANE PROTEIN"/>
    <property type="match status" value="1"/>
</dbReference>
<accession>K8WG05</accession>
<dbReference type="EMBL" id="AKKN01000006">
    <property type="protein sequence ID" value="EKT59474.1"/>
    <property type="molecule type" value="Genomic_DNA"/>
</dbReference>
<name>K8WG05_9GAMM</name>
<comment type="caution">
    <text evidence="2">The sequence shown here is derived from an EMBL/GenBank/DDBJ whole genome shotgun (WGS) entry which is preliminary data.</text>
</comment>
<dbReference type="PANTHER" id="PTHR30087:SF1">
    <property type="entry name" value="HYPOTHETICAL CYTOSOLIC PROTEIN"/>
    <property type="match status" value="1"/>
</dbReference>
<evidence type="ECO:0000259" key="1">
    <source>
        <dbReference type="Pfam" id="PF08349"/>
    </source>
</evidence>
<feature type="domain" description="DUF1722" evidence="1">
    <location>
        <begin position="108"/>
        <end position="225"/>
    </location>
</feature>
<evidence type="ECO:0000313" key="2">
    <source>
        <dbReference type="EMBL" id="EKT59474.1"/>
    </source>
</evidence>
<gene>
    <name evidence="2" type="ORF">OO7_05814</name>
</gene>
<reference evidence="2 3" key="1">
    <citation type="journal article" date="2012" name="BMC Genomics">
        <title>Comparative genomics of bacteria in the genus Providencia isolated from wild Drosophila melanogaster.</title>
        <authorList>
            <person name="Galac M.R."/>
            <person name="Lazzaro B.P."/>
        </authorList>
    </citation>
    <scope>NUCLEOTIDE SEQUENCE [LARGE SCALE GENOMIC DNA]</scope>
    <source>
        <strain evidence="2 3">DSM 19967</strain>
    </source>
</reference>